<dbReference type="WBParaSite" id="BTMF_0000582701-mRNA-1">
    <property type="protein sequence ID" value="BTMF_0000582701-mRNA-1"/>
    <property type="gene ID" value="BTMF_0000582701"/>
</dbReference>
<proteinExistence type="predicted"/>
<dbReference type="AlphaFoldDB" id="A0A0R3QHG2"/>
<sequence length="51" mass="5540">MDADMQTPLDSATPPPLPGSKNIKKAIPTLDFETIGSDMVGRVFLVCFLFL</sequence>
<dbReference type="Proteomes" id="UP000280834">
    <property type="component" value="Unassembled WGS sequence"/>
</dbReference>
<evidence type="ECO:0000313" key="4">
    <source>
        <dbReference type="WBParaSite" id="BTMF_0000582701-mRNA-1"/>
    </source>
</evidence>
<accession>A0A0R3QHG2</accession>
<evidence type="ECO:0000313" key="2">
    <source>
        <dbReference type="EMBL" id="VDO17678.1"/>
    </source>
</evidence>
<dbReference type="EMBL" id="UZAG01005321">
    <property type="protein sequence ID" value="VDO17678.1"/>
    <property type="molecule type" value="Genomic_DNA"/>
</dbReference>
<gene>
    <name evidence="2" type="ORF">BTMF_LOCUS5097</name>
</gene>
<reference evidence="2 3" key="2">
    <citation type="submission" date="2018-11" db="EMBL/GenBank/DDBJ databases">
        <authorList>
            <consortium name="Pathogen Informatics"/>
        </authorList>
    </citation>
    <scope>NUCLEOTIDE SEQUENCE [LARGE SCALE GENOMIC DNA]</scope>
</reference>
<name>A0A0R3QHG2_9BILA</name>
<keyword evidence="3" id="KW-1185">Reference proteome</keyword>
<evidence type="ECO:0000313" key="3">
    <source>
        <dbReference type="Proteomes" id="UP000280834"/>
    </source>
</evidence>
<feature type="region of interest" description="Disordered" evidence="1">
    <location>
        <begin position="1"/>
        <end position="22"/>
    </location>
</feature>
<protein>
    <submittedName>
        <fullName evidence="4">Transporter</fullName>
    </submittedName>
</protein>
<evidence type="ECO:0000256" key="1">
    <source>
        <dbReference type="SAM" id="MobiDB-lite"/>
    </source>
</evidence>
<organism evidence="4">
    <name type="scientific">Brugia timori</name>
    <dbReference type="NCBI Taxonomy" id="42155"/>
    <lineage>
        <taxon>Eukaryota</taxon>
        <taxon>Metazoa</taxon>
        <taxon>Ecdysozoa</taxon>
        <taxon>Nematoda</taxon>
        <taxon>Chromadorea</taxon>
        <taxon>Rhabditida</taxon>
        <taxon>Spirurina</taxon>
        <taxon>Spiruromorpha</taxon>
        <taxon>Filarioidea</taxon>
        <taxon>Onchocercidae</taxon>
        <taxon>Brugia</taxon>
    </lineage>
</organism>
<reference evidence="4" key="1">
    <citation type="submission" date="2017-02" db="UniProtKB">
        <authorList>
            <consortium name="WormBaseParasite"/>
        </authorList>
    </citation>
    <scope>IDENTIFICATION</scope>
</reference>